<evidence type="ECO:0000313" key="8">
    <source>
        <dbReference type="Proteomes" id="UP000287447"/>
    </source>
</evidence>
<sequence>MAFWILFCASVVAVSVVPGPSTLIAFTHGARFGWCKALATAAGNAFASLLQASAASAGLGLLLTESASVLLATKYLGAAYLVYLGVRMWRSKADEIEAGAGTTAAPRVSGRLFRDGFLVAVSNPKAILFFTALFPQFLGTPGSESGRMVLMTVSVGVIAFMVAAVYAGLGARIRAMSVTQTAMRRLQRATGGLFVFAGIGLAASRA</sequence>
<dbReference type="GO" id="GO:0015171">
    <property type="term" value="F:amino acid transmembrane transporter activity"/>
    <property type="evidence" value="ECO:0007669"/>
    <property type="project" value="TreeGrafter"/>
</dbReference>
<comment type="subcellular location">
    <subcellularLocation>
        <location evidence="1">Cell membrane</location>
        <topology evidence="1">Multi-pass membrane protein</topology>
    </subcellularLocation>
</comment>
<protein>
    <submittedName>
        <fullName evidence="7">LysE family translocator</fullName>
    </submittedName>
</protein>
<name>A0A3S2VP84_9PROT</name>
<keyword evidence="2" id="KW-1003">Cell membrane</keyword>
<evidence type="ECO:0000256" key="3">
    <source>
        <dbReference type="ARBA" id="ARBA00022692"/>
    </source>
</evidence>
<dbReference type="PANTHER" id="PTHR30086">
    <property type="entry name" value="ARGININE EXPORTER PROTEIN ARGO"/>
    <property type="match status" value="1"/>
</dbReference>
<dbReference type="GO" id="GO:0005886">
    <property type="term" value="C:plasma membrane"/>
    <property type="evidence" value="ECO:0007669"/>
    <property type="project" value="UniProtKB-SubCell"/>
</dbReference>
<evidence type="ECO:0000256" key="6">
    <source>
        <dbReference type="SAM" id="Phobius"/>
    </source>
</evidence>
<dbReference type="EMBL" id="SADE01000002">
    <property type="protein sequence ID" value="RVU36148.1"/>
    <property type="molecule type" value="Genomic_DNA"/>
</dbReference>
<evidence type="ECO:0000313" key="7">
    <source>
        <dbReference type="EMBL" id="RVU36148.1"/>
    </source>
</evidence>
<dbReference type="OrthoDB" id="9804822at2"/>
<dbReference type="InterPro" id="IPR001123">
    <property type="entry name" value="LeuE-type"/>
</dbReference>
<organism evidence="7 8">
    <name type="scientific">Hwanghaeella grinnelliae</name>
    <dbReference type="NCBI Taxonomy" id="2500179"/>
    <lineage>
        <taxon>Bacteria</taxon>
        <taxon>Pseudomonadati</taxon>
        <taxon>Pseudomonadota</taxon>
        <taxon>Alphaproteobacteria</taxon>
        <taxon>Rhodospirillales</taxon>
        <taxon>Rhodospirillaceae</taxon>
        <taxon>Hwanghaeella</taxon>
    </lineage>
</organism>
<feature type="transmembrane region" description="Helical" evidence="6">
    <location>
        <begin position="117"/>
        <end position="137"/>
    </location>
</feature>
<keyword evidence="8" id="KW-1185">Reference proteome</keyword>
<dbReference type="PIRSF" id="PIRSF006324">
    <property type="entry name" value="LeuE"/>
    <property type="match status" value="1"/>
</dbReference>
<proteinExistence type="predicted"/>
<evidence type="ECO:0000256" key="1">
    <source>
        <dbReference type="ARBA" id="ARBA00004651"/>
    </source>
</evidence>
<gene>
    <name evidence="7" type="ORF">EOI86_13045</name>
</gene>
<reference evidence="8" key="1">
    <citation type="submission" date="2019-01" db="EMBL/GenBank/DDBJ databases">
        <title>Gri0909 isolated from a small marine red alga.</title>
        <authorList>
            <person name="Kim J."/>
            <person name="Jeong S.E."/>
            <person name="Jeon C.O."/>
        </authorList>
    </citation>
    <scope>NUCLEOTIDE SEQUENCE [LARGE SCALE GENOMIC DNA]</scope>
    <source>
        <strain evidence="8">Gri0909</strain>
    </source>
</reference>
<accession>A0A3S2VP84</accession>
<feature type="transmembrane region" description="Helical" evidence="6">
    <location>
        <begin position="67"/>
        <end position="86"/>
    </location>
</feature>
<keyword evidence="4 6" id="KW-1133">Transmembrane helix</keyword>
<keyword evidence="5 6" id="KW-0472">Membrane</keyword>
<evidence type="ECO:0000256" key="2">
    <source>
        <dbReference type="ARBA" id="ARBA00022475"/>
    </source>
</evidence>
<dbReference type="PANTHER" id="PTHR30086:SF20">
    <property type="entry name" value="ARGININE EXPORTER PROTEIN ARGO-RELATED"/>
    <property type="match status" value="1"/>
</dbReference>
<comment type="caution">
    <text evidence="7">The sequence shown here is derived from an EMBL/GenBank/DDBJ whole genome shotgun (WGS) entry which is preliminary data.</text>
</comment>
<dbReference type="Proteomes" id="UP000287447">
    <property type="component" value="Unassembled WGS sequence"/>
</dbReference>
<keyword evidence="3 6" id="KW-0812">Transmembrane</keyword>
<evidence type="ECO:0000256" key="5">
    <source>
        <dbReference type="ARBA" id="ARBA00023136"/>
    </source>
</evidence>
<feature type="transmembrane region" description="Helical" evidence="6">
    <location>
        <begin position="149"/>
        <end position="169"/>
    </location>
</feature>
<evidence type="ECO:0000256" key="4">
    <source>
        <dbReference type="ARBA" id="ARBA00022989"/>
    </source>
</evidence>
<dbReference type="AlphaFoldDB" id="A0A3S2VP84"/>
<dbReference type="RefSeq" id="WP_127765624.1">
    <property type="nucleotide sequence ID" value="NZ_SADE01000002.1"/>
</dbReference>
<dbReference type="Pfam" id="PF01810">
    <property type="entry name" value="LysE"/>
    <property type="match status" value="1"/>
</dbReference>